<keyword evidence="1" id="KW-1133">Transmembrane helix</keyword>
<feature type="transmembrane region" description="Helical" evidence="1">
    <location>
        <begin position="290"/>
        <end position="308"/>
    </location>
</feature>
<name>A0A8J6BT14_ZIZPA</name>
<evidence type="ECO:0000313" key="4">
    <source>
        <dbReference type="Proteomes" id="UP000729402"/>
    </source>
</evidence>
<feature type="transmembrane region" description="Helical" evidence="1">
    <location>
        <begin position="364"/>
        <end position="382"/>
    </location>
</feature>
<evidence type="ECO:0000256" key="1">
    <source>
        <dbReference type="SAM" id="Phobius"/>
    </source>
</evidence>
<feature type="domain" description="DUF7755" evidence="2">
    <location>
        <begin position="101"/>
        <end position="248"/>
    </location>
</feature>
<dbReference type="Proteomes" id="UP000729402">
    <property type="component" value="Unassembled WGS sequence"/>
</dbReference>
<feature type="transmembrane region" description="Helical" evidence="1">
    <location>
        <begin position="394"/>
        <end position="413"/>
    </location>
</feature>
<dbReference type="EMBL" id="JAAALK010000081">
    <property type="protein sequence ID" value="KAG8089850.1"/>
    <property type="molecule type" value="Genomic_DNA"/>
</dbReference>
<evidence type="ECO:0000259" key="2">
    <source>
        <dbReference type="Pfam" id="PF24938"/>
    </source>
</evidence>
<keyword evidence="1" id="KW-0812">Transmembrane</keyword>
<evidence type="ECO:0000313" key="3">
    <source>
        <dbReference type="EMBL" id="KAG8089848.1"/>
    </source>
</evidence>
<keyword evidence="4" id="KW-1185">Reference proteome</keyword>
<dbReference type="PANTHER" id="PTHR36330">
    <property type="entry name" value="LIPASE/LIPOOXYGENASE, PLAT/LH2 FAMILY PROTEIN"/>
    <property type="match status" value="1"/>
</dbReference>
<dbReference type="InterPro" id="IPR056657">
    <property type="entry name" value="DUF7755"/>
</dbReference>
<dbReference type="PANTHER" id="PTHR36330:SF2">
    <property type="entry name" value="LIPASE_LIPOOXYGENASE, PLAT_LH2 FAMILY PROTEIN"/>
    <property type="match status" value="1"/>
</dbReference>
<proteinExistence type="predicted"/>
<reference evidence="3" key="2">
    <citation type="submission" date="2021-02" db="EMBL/GenBank/DDBJ databases">
        <authorList>
            <person name="Kimball J.A."/>
            <person name="Haas M.W."/>
            <person name="Macchietto M."/>
            <person name="Kono T."/>
            <person name="Duquette J."/>
            <person name="Shao M."/>
        </authorList>
    </citation>
    <scope>NUCLEOTIDE SEQUENCE</scope>
    <source>
        <tissue evidence="3">Fresh leaf tissue</tissue>
    </source>
</reference>
<gene>
    <name evidence="3" type="ORF">GUJ93_ZPchr0011g26881</name>
</gene>
<keyword evidence="1" id="KW-0472">Membrane</keyword>
<comment type="caution">
    <text evidence="3">The sequence shown here is derived from an EMBL/GenBank/DDBJ whole genome shotgun (WGS) entry which is preliminary data.</text>
</comment>
<dbReference type="Pfam" id="PF24938">
    <property type="entry name" value="DUF7755"/>
    <property type="match status" value="1"/>
</dbReference>
<dbReference type="EMBL" id="JAAALK010000081">
    <property type="protein sequence ID" value="KAG8089848.1"/>
    <property type="molecule type" value="Genomic_DNA"/>
</dbReference>
<dbReference type="AlphaFoldDB" id="A0A8J6BT14"/>
<dbReference type="OrthoDB" id="2018869at2759"/>
<organism evidence="3 4">
    <name type="scientific">Zizania palustris</name>
    <name type="common">Northern wild rice</name>
    <dbReference type="NCBI Taxonomy" id="103762"/>
    <lineage>
        <taxon>Eukaryota</taxon>
        <taxon>Viridiplantae</taxon>
        <taxon>Streptophyta</taxon>
        <taxon>Embryophyta</taxon>
        <taxon>Tracheophyta</taxon>
        <taxon>Spermatophyta</taxon>
        <taxon>Magnoliopsida</taxon>
        <taxon>Liliopsida</taxon>
        <taxon>Poales</taxon>
        <taxon>Poaceae</taxon>
        <taxon>BOP clade</taxon>
        <taxon>Oryzoideae</taxon>
        <taxon>Oryzeae</taxon>
        <taxon>Zizaniinae</taxon>
        <taxon>Zizania</taxon>
    </lineage>
</organism>
<protein>
    <recommendedName>
        <fullName evidence="2">DUF7755 domain-containing protein</fullName>
    </recommendedName>
</protein>
<dbReference type="EMBL" id="JAAALK010000081">
    <property type="protein sequence ID" value="KAG8089849.1"/>
    <property type="molecule type" value="Genomic_DNA"/>
</dbReference>
<sequence>MVILCASHVGITASVHSQFPSGWLSKNKSPRFCYHIPNPTRRLRKQSRHQLVIPFSKSSSLQDSVPSVKPSRLLQTDELRIFRNNIPQDIISAVRLDESDAFYMLELSTCREISSSLLDKNSAILICLIDAYGDTLLQRIPAIYWGHSAPGRKGEHLLPFQSGSIDVATFKGSKLQRIKEIWVGLESGSWRLDNLSLKVIHGPLNTPTDLEATPELKFNGLQYTFDKINLLLGEDGASVVVAKPVTVTDLSGVSLSDLQEGQLSSESTASSFQQMKEDGLKEYADLKQSLLLYDLAIVITGFSVFTLASNDSAAYSFLVGGFGGFLYLLLLQKSVDGLPVISSPSEAGNAQPTVKGFSGIRRPWLILSLLMVAAAVALKYGAGGDKLELTPVELFVGAAGFLSNKVSVLLAAFKPLQSNLKSDEEQSLD</sequence>
<reference evidence="3" key="1">
    <citation type="journal article" date="2021" name="bioRxiv">
        <title>Whole Genome Assembly and Annotation of Northern Wild Rice, Zizania palustris L., Supports a Whole Genome Duplication in the Zizania Genus.</title>
        <authorList>
            <person name="Haas M."/>
            <person name="Kono T."/>
            <person name="Macchietto M."/>
            <person name="Millas R."/>
            <person name="McGilp L."/>
            <person name="Shao M."/>
            <person name="Duquette J."/>
            <person name="Hirsch C.N."/>
            <person name="Kimball J."/>
        </authorList>
    </citation>
    <scope>NUCLEOTIDE SEQUENCE</scope>
    <source>
        <tissue evidence="3">Fresh leaf tissue</tissue>
    </source>
</reference>
<accession>A0A8J6BT14</accession>
<feature type="transmembrane region" description="Helical" evidence="1">
    <location>
        <begin position="314"/>
        <end position="331"/>
    </location>
</feature>